<evidence type="ECO:0000256" key="1">
    <source>
        <dbReference type="SAM" id="MobiDB-lite"/>
    </source>
</evidence>
<feature type="compositionally biased region" description="Basic and acidic residues" evidence="1">
    <location>
        <begin position="1"/>
        <end position="10"/>
    </location>
</feature>
<dbReference type="EMBL" id="CAADFL010000011">
    <property type="protein sequence ID" value="VFK06144.1"/>
    <property type="molecule type" value="Genomic_DNA"/>
</dbReference>
<feature type="region of interest" description="Disordered" evidence="1">
    <location>
        <begin position="1"/>
        <end position="32"/>
    </location>
</feature>
<reference evidence="2" key="1">
    <citation type="submission" date="2019-02" db="EMBL/GenBank/DDBJ databases">
        <authorList>
            <person name="Gruber-Vodicka R. H."/>
            <person name="Seah K. B. B."/>
        </authorList>
    </citation>
    <scope>NUCLEOTIDE SEQUENCE</scope>
    <source>
        <strain evidence="2">BECK_BZ164</strain>
    </source>
</reference>
<accession>A0A450VMX2</accession>
<protein>
    <submittedName>
        <fullName evidence="2">Uncharacterized protein</fullName>
    </submittedName>
</protein>
<evidence type="ECO:0000313" key="2">
    <source>
        <dbReference type="EMBL" id="VFK06144.1"/>
    </source>
</evidence>
<organism evidence="2">
    <name type="scientific">Candidatus Kentrum sp. FM</name>
    <dbReference type="NCBI Taxonomy" id="2126340"/>
    <lineage>
        <taxon>Bacteria</taxon>
        <taxon>Pseudomonadati</taxon>
        <taxon>Pseudomonadota</taxon>
        <taxon>Gammaproteobacteria</taxon>
        <taxon>Candidatus Kentrum</taxon>
    </lineage>
</organism>
<feature type="compositionally biased region" description="Basic and acidic residues" evidence="1">
    <location>
        <begin position="20"/>
        <end position="32"/>
    </location>
</feature>
<proteinExistence type="predicted"/>
<sequence length="53" mass="6186">MVSEACEKSHFGSHPIEGCPDDKYNNIHHSDSRLGRHYPRRLVININQEEVLR</sequence>
<dbReference type="AlphaFoldDB" id="A0A450VMX2"/>
<gene>
    <name evidence="2" type="ORF">BECKFM1743B_GA0114221_100112</name>
</gene>
<name>A0A450VMX2_9GAMM</name>